<accession>A0A1P9WT29</accession>
<reference evidence="1 2" key="1">
    <citation type="submission" date="2016-01" db="EMBL/GenBank/DDBJ databases">
        <authorList>
            <person name="Oliw E.H."/>
        </authorList>
    </citation>
    <scope>NUCLEOTIDE SEQUENCE [LARGE SCALE GENOMIC DNA]</scope>
    <source>
        <strain evidence="1 2">DY10</strain>
    </source>
</reference>
<dbReference type="STRING" id="1178516.AWR27_03775"/>
<organism evidence="1 2">
    <name type="scientific">Spirosoma montaniterrae</name>
    <dbReference type="NCBI Taxonomy" id="1178516"/>
    <lineage>
        <taxon>Bacteria</taxon>
        <taxon>Pseudomonadati</taxon>
        <taxon>Bacteroidota</taxon>
        <taxon>Cytophagia</taxon>
        <taxon>Cytophagales</taxon>
        <taxon>Cytophagaceae</taxon>
        <taxon>Spirosoma</taxon>
    </lineage>
</organism>
<proteinExistence type="predicted"/>
<name>A0A1P9WT29_9BACT</name>
<evidence type="ECO:0000313" key="1">
    <source>
        <dbReference type="EMBL" id="AQG78535.1"/>
    </source>
</evidence>
<dbReference type="KEGG" id="smon:AWR27_03775"/>
<keyword evidence="2" id="KW-1185">Reference proteome</keyword>
<protein>
    <submittedName>
        <fullName evidence="1">Uncharacterized protein</fullName>
    </submittedName>
</protein>
<dbReference type="EMBL" id="CP014263">
    <property type="protein sequence ID" value="AQG78535.1"/>
    <property type="molecule type" value="Genomic_DNA"/>
</dbReference>
<dbReference type="OrthoDB" id="910174at2"/>
<dbReference type="AlphaFoldDB" id="A0A1P9WT29"/>
<gene>
    <name evidence="1" type="ORF">AWR27_03775</name>
</gene>
<dbReference type="RefSeq" id="WP_077129974.1">
    <property type="nucleotide sequence ID" value="NZ_CP014263.1"/>
</dbReference>
<sequence>MATLFVNPTNTFDWKAIKTFHLRNQYNETLSLVESGYFDTQYPGPSALPNFLNRNYALTLAKFICDCANGPATSKGRDFADEKTKLQQADTDLRSKTLVLDKARQELVEAWQLMEFRINEVEIAEYAEQRELREALFSNTDLDSKWKAFDAKTKTLKKEQLTSPLATLADKVKKFALAQSEWKASDDDYSQKKTSYDNAVVKARVVFANTENALKRAQKQFEQAPNIQTKTSLEAAQTASDSASDQLNALTTGRTARADACFDRDPTEFCLPLFHYERLFSLPDDRLIKAKDKDGNPISRAFFAFATQGLTVGAVLWLYYYERMGIFKILGALMDDYNYTGKYTLSGSRRDKNGNANSYSVLMDAVCTLHRLGISSNLRDRVCTYQRVLGVSLDNTVNAKTERNEGFMQSFNKLIDYMLEYYKTKQLSRAINNAAEFRSSVATQTSIRDTINVLKQQFEPFQYGRNQINTFLGIATVHMTLCLLNSVRKEIGIPDQYERPEEFIPAAYDLLVTGRPVTLNETNRFIIHDNCASYGYRLLTDIETADLSQFSTVAVGGTLDLWLDDVEGWVEGYRNAYASLPERATALVSAN</sequence>
<evidence type="ECO:0000313" key="2">
    <source>
        <dbReference type="Proteomes" id="UP000187941"/>
    </source>
</evidence>
<dbReference type="Proteomes" id="UP000187941">
    <property type="component" value="Chromosome"/>
</dbReference>